<feature type="region of interest" description="Disordered" evidence="1">
    <location>
        <begin position="1"/>
        <end position="103"/>
    </location>
</feature>
<gene>
    <name evidence="2" type="ORF">EXIGLDRAFT_716786</name>
</gene>
<feature type="compositionally biased region" description="Polar residues" evidence="1">
    <location>
        <begin position="85"/>
        <end position="94"/>
    </location>
</feature>
<proteinExistence type="predicted"/>
<evidence type="ECO:0000313" key="3">
    <source>
        <dbReference type="Proteomes" id="UP000077266"/>
    </source>
</evidence>
<organism evidence="2 3">
    <name type="scientific">Exidia glandulosa HHB12029</name>
    <dbReference type="NCBI Taxonomy" id="1314781"/>
    <lineage>
        <taxon>Eukaryota</taxon>
        <taxon>Fungi</taxon>
        <taxon>Dikarya</taxon>
        <taxon>Basidiomycota</taxon>
        <taxon>Agaricomycotina</taxon>
        <taxon>Agaricomycetes</taxon>
        <taxon>Auriculariales</taxon>
        <taxon>Exidiaceae</taxon>
        <taxon>Exidia</taxon>
    </lineage>
</organism>
<dbReference type="AlphaFoldDB" id="A0A165Z0T6"/>
<feature type="non-terminal residue" evidence="2">
    <location>
        <position position="188"/>
    </location>
</feature>
<dbReference type="Proteomes" id="UP000077266">
    <property type="component" value="Unassembled WGS sequence"/>
</dbReference>
<accession>A0A165Z0T6</accession>
<dbReference type="EMBL" id="KV426917">
    <property type="protein sequence ID" value="KZV78399.1"/>
    <property type="molecule type" value="Genomic_DNA"/>
</dbReference>
<dbReference type="InParanoid" id="A0A165Z0T6"/>
<protein>
    <submittedName>
        <fullName evidence="2">Uncharacterized protein</fullName>
    </submittedName>
</protein>
<name>A0A165Z0T6_EXIGL</name>
<evidence type="ECO:0000313" key="2">
    <source>
        <dbReference type="EMBL" id="KZV78399.1"/>
    </source>
</evidence>
<evidence type="ECO:0000256" key="1">
    <source>
        <dbReference type="SAM" id="MobiDB-lite"/>
    </source>
</evidence>
<sequence length="188" mass="20130">MTPPSRIPSVLLPAPQVAHSGDTSERATLAAQSVKRKRNATADTAAPAPKRQAIKRGPASSVASHSSMEQHSHRATSRPVAGPSRLSSIPTVPSNAPAPQHEAHSTIAARAYPVTASAQLPSGYVVSPWSYSMARTRIQIPQPVENIPITTTSVVREPTAAEVAKTRTRAPEPPLRLPLQNRWGFYYP</sequence>
<reference evidence="2 3" key="1">
    <citation type="journal article" date="2016" name="Mol. Biol. Evol.">
        <title>Comparative Genomics of Early-Diverging Mushroom-Forming Fungi Provides Insights into the Origins of Lignocellulose Decay Capabilities.</title>
        <authorList>
            <person name="Nagy L.G."/>
            <person name="Riley R."/>
            <person name="Tritt A."/>
            <person name="Adam C."/>
            <person name="Daum C."/>
            <person name="Floudas D."/>
            <person name="Sun H."/>
            <person name="Yadav J.S."/>
            <person name="Pangilinan J."/>
            <person name="Larsson K.H."/>
            <person name="Matsuura K."/>
            <person name="Barry K."/>
            <person name="Labutti K."/>
            <person name="Kuo R."/>
            <person name="Ohm R.A."/>
            <person name="Bhattacharya S.S."/>
            <person name="Shirouzu T."/>
            <person name="Yoshinaga Y."/>
            <person name="Martin F.M."/>
            <person name="Grigoriev I.V."/>
            <person name="Hibbett D.S."/>
        </authorList>
    </citation>
    <scope>NUCLEOTIDE SEQUENCE [LARGE SCALE GENOMIC DNA]</scope>
    <source>
        <strain evidence="2 3">HHB12029</strain>
    </source>
</reference>
<keyword evidence="3" id="KW-1185">Reference proteome</keyword>